<sequence length="774" mass="86577">MYDLNKQTNKRCSELDALPNLSISFTPSNPQPFVPPLLPPYPPSPPTPSSCQTASTMDDSEGMKTISDEPQSAKTTENVANTTGLDSLQSKELLELLDEIDKLRAFGVNEFVALPQLVVCGDQSSGKSSVLEAITQIPFPRSPTLCTRFATHVVLRRKTTTYGLVSIIPDPQRKGAVREELEKFAGAISDLSDLPALIEKAKIAMGLDNDECAFSKDTLVIEVCGPDKPQLTIVDLPGFIRSEETLRSKADAKVVSKLARRYMEDQRTIILAVVTAENDYANQIVLKEATEADPEGIRTLGIITKPDTLPAGSESKKRFVSLAKNEAFFLWLGWHVVRNGGYEERDCTFAERNRLEGEFFARGPWAGMDTGIDSLRTRLSGLLSKHIKRELPEVYKEISKKIEDWEAELNEIFCGITKSAIEGTYVGPFFGLVKKSGGKKKRLRGTVHAFAAKMRLCGHSREINDEFVRTHPNHPNFMTRKQAIEWVRSFLVLISELFWEQSKNWKQIAYKHVDKVFRRLQEFLRTALKDQAPIDVIDSLFESHIDTKMAERLDKANAELKRLLDDLRGHAITYNHEFIDKVQKARQKRVTERIAKLCNDKPRHSADSATKAIIRALTAHVEAGDCASEEALDSMLAYYEAKKVACKTFVDSVAITVVERQLMSNLWEVFSPTSVMDMAPETLALICEESPGIQKRRELLETKLNGLKGGLEVCERALKGVKLKWTSPRVLVTQYTSLECGNDDSDDDSDDDTSADPVEDSDTDSDEDSDEDSC</sequence>
<dbReference type="GO" id="GO:0005874">
    <property type="term" value="C:microtubule"/>
    <property type="evidence" value="ECO:0007669"/>
    <property type="project" value="TreeGrafter"/>
</dbReference>
<keyword evidence="1" id="KW-0547">Nucleotide-binding</keyword>
<proteinExistence type="predicted"/>
<dbReference type="SUPFAM" id="SSF52540">
    <property type="entry name" value="P-loop containing nucleoside triphosphate hydrolases"/>
    <property type="match status" value="1"/>
</dbReference>
<dbReference type="GO" id="GO:0005525">
    <property type="term" value="F:GTP binding"/>
    <property type="evidence" value="ECO:0007669"/>
    <property type="project" value="InterPro"/>
</dbReference>
<feature type="compositionally biased region" description="Acidic residues" evidence="3">
    <location>
        <begin position="741"/>
        <end position="774"/>
    </location>
</feature>
<dbReference type="Gene3D" id="3.40.50.300">
    <property type="entry name" value="P-loop containing nucleotide triphosphate hydrolases"/>
    <property type="match status" value="1"/>
</dbReference>
<dbReference type="FunFam" id="3.40.50.300:FF:001425">
    <property type="entry name" value="Dynamin GTPase, putative"/>
    <property type="match status" value="1"/>
</dbReference>
<dbReference type="OrthoDB" id="415706at2759"/>
<keyword evidence="7" id="KW-1185">Reference proteome</keyword>
<gene>
    <name evidence="6" type="ORF">FN846DRAFT_998521</name>
</gene>
<evidence type="ECO:0000259" key="4">
    <source>
        <dbReference type="PROSITE" id="PS51388"/>
    </source>
</evidence>
<dbReference type="InterPro" id="IPR030381">
    <property type="entry name" value="G_DYNAMIN_dom"/>
</dbReference>
<dbReference type="PROSITE" id="PS51718">
    <property type="entry name" value="G_DYNAMIN_2"/>
    <property type="match status" value="1"/>
</dbReference>
<feature type="region of interest" description="Disordered" evidence="3">
    <location>
        <begin position="31"/>
        <end position="81"/>
    </location>
</feature>
<dbReference type="PANTHER" id="PTHR11566">
    <property type="entry name" value="DYNAMIN"/>
    <property type="match status" value="1"/>
</dbReference>
<dbReference type="GO" id="GO:0005739">
    <property type="term" value="C:mitochondrion"/>
    <property type="evidence" value="ECO:0007669"/>
    <property type="project" value="TreeGrafter"/>
</dbReference>
<dbReference type="InterPro" id="IPR045063">
    <property type="entry name" value="Dynamin_N"/>
</dbReference>
<evidence type="ECO:0000256" key="3">
    <source>
        <dbReference type="SAM" id="MobiDB-lite"/>
    </source>
</evidence>
<keyword evidence="6" id="KW-0378">Hydrolase</keyword>
<dbReference type="InterPro" id="IPR020850">
    <property type="entry name" value="GED_dom"/>
</dbReference>
<dbReference type="InParanoid" id="A0A5J5EJN1"/>
<dbReference type="PANTHER" id="PTHR11566:SF149">
    <property type="entry name" value="GTPASE, PUTATIVE (AFU_ORTHOLOGUE AFUA_6G11890)-RELATED"/>
    <property type="match status" value="1"/>
</dbReference>
<evidence type="ECO:0000256" key="1">
    <source>
        <dbReference type="ARBA" id="ARBA00022741"/>
    </source>
</evidence>
<feature type="compositionally biased region" description="Polar residues" evidence="3">
    <location>
        <begin position="68"/>
        <end position="81"/>
    </location>
</feature>
<name>A0A5J5EJN1_9PEZI</name>
<feature type="region of interest" description="Disordered" evidence="3">
    <location>
        <begin position="737"/>
        <end position="774"/>
    </location>
</feature>
<evidence type="ECO:0000256" key="2">
    <source>
        <dbReference type="ARBA" id="ARBA00023134"/>
    </source>
</evidence>
<dbReference type="SMART" id="SM00053">
    <property type="entry name" value="DYNc"/>
    <property type="match status" value="1"/>
</dbReference>
<dbReference type="InterPro" id="IPR027417">
    <property type="entry name" value="P-loop_NTPase"/>
</dbReference>
<evidence type="ECO:0000313" key="6">
    <source>
        <dbReference type="EMBL" id="KAA8894918.1"/>
    </source>
</evidence>
<dbReference type="GO" id="GO:0016559">
    <property type="term" value="P:peroxisome fission"/>
    <property type="evidence" value="ECO:0007669"/>
    <property type="project" value="TreeGrafter"/>
</dbReference>
<dbReference type="GO" id="GO:0003924">
    <property type="term" value="F:GTPase activity"/>
    <property type="evidence" value="ECO:0007669"/>
    <property type="project" value="InterPro"/>
</dbReference>
<comment type="caution">
    <text evidence="6">The sequence shown here is derived from an EMBL/GenBank/DDBJ whole genome shotgun (WGS) entry which is preliminary data.</text>
</comment>
<dbReference type="GO" id="GO:0016020">
    <property type="term" value="C:membrane"/>
    <property type="evidence" value="ECO:0007669"/>
    <property type="project" value="TreeGrafter"/>
</dbReference>
<dbReference type="CDD" id="cd08771">
    <property type="entry name" value="DLP_1"/>
    <property type="match status" value="1"/>
</dbReference>
<dbReference type="Pfam" id="PF00350">
    <property type="entry name" value="Dynamin_N"/>
    <property type="match status" value="1"/>
</dbReference>
<dbReference type="GO" id="GO:0008017">
    <property type="term" value="F:microtubule binding"/>
    <property type="evidence" value="ECO:0007669"/>
    <property type="project" value="TreeGrafter"/>
</dbReference>
<reference evidence="6 7" key="1">
    <citation type="submission" date="2019-09" db="EMBL/GenBank/DDBJ databases">
        <title>Draft genome of the ectomycorrhizal ascomycete Sphaerosporella brunnea.</title>
        <authorList>
            <consortium name="DOE Joint Genome Institute"/>
            <person name="Benucci G.M."/>
            <person name="Marozzi G."/>
            <person name="Antonielli L."/>
            <person name="Sanchez S."/>
            <person name="Marco P."/>
            <person name="Wang X."/>
            <person name="Falini L.B."/>
            <person name="Barry K."/>
            <person name="Haridas S."/>
            <person name="Lipzen A."/>
            <person name="Labutti K."/>
            <person name="Grigoriev I.V."/>
            <person name="Murat C."/>
            <person name="Martin F."/>
            <person name="Albertini E."/>
            <person name="Donnini D."/>
            <person name="Bonito G."/>
        </authorList>
    </citation>
    <scope>NUCLEOTIDE SEQUENCE [LARGE SCALE GENOMIC DNA]</scope>
    <source>
        <strain evidence="6 7">Sb_GMNB300</strain>
    </source>
</reference>
<dbReference type="GO" id="GO:0000266">
    <property type="term" value="P:mitochondrial fission"/>
    <property type="evidence" value="ECO:0007669"/>
    <property type="project" value="TreeGrafter"/>
</dbReference>
<dbReference type="Proteomes" id="UP000326924">
    <property type="component" value="Unassembled WGS sequence"/>
</dbReference>
<dbReference type="InterPro" id="IPR022812">
    <property type="entry name" value="Dynamin"/>
</dbReference>
<dbReference type="Pfam" id="PF01031">
    <property type="entry name" value="Dynamin_M"/>
    <property type="match status" value="1"/>
</dbReference>
<dbReference type="InterPro" id="IPR000375">
    <property type="entry name" value="Dynamin_stalk"/>
</dbReference>
<dbReference type="AlphaFoldDB" id="A0A5J5EJN1"/>
<organism evidence="6 7">
    <name type="scientific">Sphaerosporella brunnea</name>
    <dbReference type="NCBI Taxonomy" id="1250544"/>
    <lineage>
        <taxon>Eukaryota</taxon>
        <taxon>Fungi</taxon>
        <taxon>Dikarya</taxon>
        <taxon>Ascomycota</taxon>
        <taxon>Pezizomycotina</taxon>
        <taxon>Pezizomycetes</taxon>
        <taxon>Pezizales</taxon>
        <taxon>Pyronemataceae</taxon>
        <taxon>Sphaerosporella</taxon>
    </lineage>
</organism>
<evidence type="ECO:0000259" key="5">
    <source>
        <dbReference type="PROSITE" id="PS51718"/>
    </source>
</evidence>
<dbReference type="PROSITE" id="PS51388">
    <property type="entry name" value="GED"/>
    <property type="match status" value="1"/>
</dbReference>
<dbReference type="EMBL" id="VXIS01000301">
    <property type="protein sequence ID" value="KAA8894918.1"/>
    <property type="molecule type" value="Genomic_DNA"/>
</dbReference>
<accession>A0A5J5EJN1</accession>
<dbReference type="GO" id="GO:0048312">
    <property type="term" value="P:intracellular distribution of mitochondria"/>
    <property type="evidence" value="ECO:0007669"/>
    <property type="project" value="TreeGrafter"/>
</dbReference>
<evidence type="ECO:0000313" key="7">
    <source>
        <dbReference type="Proteomes" id="UP000326924"/>
    </source>
</evidence>
<protein>
    <submittedName>
        <fullName evidence="6">P-loop containing nucleoside triphosphate hydrolase protein</fullName>
    </submittedName>
</protein>
<keyword evidence="2" id="KW-0342">GTP-binding</keyword>
<feature type="compositionally biased region" description="Pro residues" evidence="3">
    <location>
        <begin position="31"/>
        <end position="48"/>
    </location>
</feature>
<dbReference type="GO" id="GO:0006897">
    <property type="term" value="P:endocytosis"/>
    <property type="evidence" value="ECO:0007669"/>
    <property type="project" value="TreeGrafter"/>
</dbReference>
<dbReference type="InterPro" id="IPR001401">
    <property type="entry name" value="Dynamin_GTPase"/>
</dbReference>
<dbReference type="PRINTS" id="PR00195">
    <property type="entry name" value="DYNAMIN"/>
</dbReference>
<feature type="domain" description="Dynamin-type G" evidence="5">
    <location>
        <begin position="111"/>
        <end position="392"/>
    </location>
</feature>
<feature type="domain" description="GED" evidence="4">
    <location>
        <begin position="628"/>
        <end position="722"/>
    </location>
</feature>